<reference evidence="2 3" key="1">
    <citation type="journal article" date="2019" name="Int. J. Syst. Evol. Microbiol.">
        <title>The Global Catalogue of Microorganisms (GCM) 10K type strain sequencing project: providing services to taxonomists for standard genome sequencing and annotation.</title>
        <authorList>
            <consortium name="The Broad Institute Genomics Platform"/>
            <consortium name="The Broad Institute Genome Sequencing Center for Infectious Disease"/>
            <person name="Wu L."/>
            <person name="Ma J."/>
        </authorList>
    </citation>
    <scope>NUCLEOTIDE SEQUENCE [LARGE SCALE GENOMIC DNA]</scope>
    <source>
        <strain evidence="2 3">JCM 8201</strain>
    </source>
</reference>
<organism evidence="2 3">
    <name type="scientific">Actinocorallia aurantiaca</name>
    <dbReference type="NCBI Taxonomy" id="46204"/>
    <lineage>
        <taxon>Bacteria</taxon>
        <taxon>Bacillati</taxon>
        <taxon>Actinomycetota</taxon>
        <taxon>Actinomycetes</taxon>
        <taxon>Streptosporangiales</taxon>
        <taxon>Thermomonosporaceae</taxon>
        <taxon>Actinocorallia</taxon>
    </lineage>
</organism>
<evidence type="ECO:0000259" key="1">
    <source>
        <dbReference type="Pfam" id="PF03364"/>
    </source>
</evidence>
<protein>
    <submittedName>
        <fullName evidence="2">Aromatase/cyclase</fullName>
    </submittedName>
</protein>
<evidence type="ECO:0000313" key="3">
    <source>
        <dbReference type="Proteomes" id="UP001501842"/>
    </source>
</evidence>
<feature type="domain" description="Coenzyme Q-binding protein COQ10 START" evidence="1">
    <location>
        <begin position="10"/>
        <end position="131"/>
    </location>
</feature>
<dbReference type="Gene3D" id="3.30.530.20">
    <property type="match status" value="1"/>
</dbReference>
<name>A0ABN3UAF3_9ACTN</name>
<dbReference type="Pfam" id="PF03364">
    <property type="entry name" value="Polyketide_cyc"/>
    <property type="match status" value="1"/>
</dbReference>
<sequence>MPQIVVDMHIQAPADRVWRTVVDIERYPESMSSVRWVELLEPGEETRRSRWSITLKGSILEWEERETLDHAERVMSFQQLSGDMELFEGAWRVTEEPGGRTHVALTIDFEIGIPLLAQMLNPVAQRSLKENCTEMLEGIERDALAAR</sequence>
<dbReference type="EMBL" id="BAAATZ010000012">
    <property type="protein sequence ID" value="GAA2726940.1"/>
    <property type="molecule type" value="Genomic_DNA"/>
</dbReference>
<accession>A0ABN3UAF3</accession>
<proteinExistence type="predicted"/>
<dbReference type="Proteomes" id="UP001501842">
    <property type="component" value="Unassembled WGS sequence"/>
</dbReference>
<comment type="caution">
    <text evidence="2">The sequence shown here is derived from an EMBL/GenBank/DDBJ whole genome shotgun (WGS) entry which is preliminary data.</text>
</comment>
<dbReference type="InterPro" id="IPR005031">
    <property type="entry name" value="COQ10_START"/>
</dbReference>
<dbReference type="CDD" id="cd08861">
    <property type="entry name" value="OtcD1_ARO-CYC_like"/>
    <property type="match status" value="1"/>
</dbReference>
<gene>
    <name evidence="2" type="ORF">GCM10010439_31270</name>
</gene>
<dbReference type="RefSeq" id="WP_344451101.1">
    <property type="nucleotide sequence ID" value="NZ_BAAATZ010000012.1"/>
</dbReference>
<keyword evidence="3" id="KW-1185">Reference proteome</keyword>
<evidence type="ECO:0000313" key="2">
    <source>
        <dbReference type="EMBL" id="GAA2726940.1"/>
    </source>
</evidence>
<dbReference type="SUPFAM" id="SSF55961">
    <property type="entry name" value="Bet v1-like"/>
    <property type="match status" value="1"/>
</dbReference>
<dbReference type="InterPro" id="IPR023393">
    <property type="entry name" value="START-like_dom_sf"/>
</dbReference>